<feature type="transmembrane region" description="Helical" evidence="19">
    <location>
        <begin position="183"/>
        <end position="202"/>
    </location>
</feature>
<comment type="function">
    <text evidence="1 19">Component of the ubiquinol-cytochrome c reductase complex (complex III or cytochrome b-c1 complex) that is part of the mitochondrial respiratory chain. The b-c1 complex mediates electron transfer from ubiquinol to cytochrome c. Contributes to the generation of a proton gradient across the mitochondrial membrane that is then used for ATP synthesis.</text>
</comment>
<evidence type="ECO:0000259" key="21">
    <source>
        <dbReference type="PROSITE" id="PS51003"/>
    </source>
</evidence>
<reference evidence="22" key="1">
    <citation type="submission" date="2019-11" db="EMBL/GenBank/DDBJ databases">
        <title>Complete mitochondrial genome of the stingless bee Lepidotrigona terminata.</title>
        <authorList>
            <person name="Wang C.-Y."/>
            <person name="Zhao M."/>
            <person name="Xu H.-L."/>
            <person name="Zhang F.-L."/>
            <person name="Zhong Y.-H."/>
            <person name="Feng Y."/>
            <person name="Wang S.-J."/>
        </authorList>
    </citation>
    <scope>NUCLEOTIDE SEQUENCE</scope>
</reference>
<dbReference type="GO" id="GO:0045275">
    <property type="term" value="C:respiratory chain complex III"/>
    <property type="evidence" value="ECO:0007669"/>
    <property type="project" value="InterPro"/>
</dbReference>
<dbReference type="CDD" id="cd00290">
    <property type="entry name" value="cytochrome_b_C"/>
    <property type="match status" value="1"/>
</dbReference>
<evidence type="ECO:0000256" key="1">
    <source>
        <dbReference type="ARBA" id="ARBA00002566"/>
    </source>
</evidence>
<evidence type="ECO:0000256" key="10">
    <source>
        <dbReference type="ARBA" id="ARBA00022792"/>
    </source>
</evidence>
<dbReference type="SUPFAM" id="SSF81342">
    <property type="entry name" value="Transmembrane di-heme cytochromes"/>
    <property type="match status" value="1"/>
</dbReference>
<feature type="transmembrane region" description="Helical" evidence="19">
    <location>
        <begin position="290"/>
        <end position="313"/>
    </location>
</feature>
<feature type="domain" description="Cytochrome b/b6 C-terminal region profile" evidence="21">
    <location>
        <begin position="212"/>
        <end position="382"/>
    </location>
</feature>
<evidence type="ECO:0000259" key="20">
    <source>
        <dbReference type="PROSITE" id="PS51002"/>
    </source>
</evidence>
<dbReference type="InterPro" id="IPR005797">
    <property type="entry name" value="Cyt_b/b6_N"/>
</dbReference>
<dbReference type="InterPro" id="IPR030689">
    <property type="entry name" value="Cytochrome_b"/>
</dbReference>
<name>A0A6B9MNY3_9HYME</name>
<feature type="transmembrane region" description="Helical" evidence="19">
    <location>
        <begin position="113"/>
        <end position="135"/>
    </location>
</feature>
<evidence type="ECO:0000256" key="15">
    <source>
        <dbReference type="ARBA" id="ARBA00023128"/>
    </source>
</evidence>
<feature type="transmembrane region" description="Helical" evidence="19">
    <location>
        <begin position="31"/>
        <end position="58"/>
    </location>
</feature>
<keyword evidence="12 19" id="KW-1133">Transmembrane helix</keyword>
<dbReference type="GO" id="GO:0046872">
    <property type="term" value="F:metal ion binding"/>
    <property type="evidence" value="ECO:0007669"/>
    <property type="project" value="UniProtKB-UniRule"/>
</dbReference>
<keyword evidence="9 18" id="KW-0479">Metal-binding</keyword>
<keyword evidence="13 18" id="KW-0408">Iron</keyword>
<organism evidence="22">
    <name type="scientific">Lepidotrigona terminata</name>
    <dbReference type="NCBI Taxonomy" id="398115"/>
    <lineage>
        <taxon>Eukaryota</taxon>
        <taxon>Metazoa</taxon>
        <taxon>Ecdysozoa</taxon>
        <taxon>Arthropoda</taxon>
        <taxon>Hexapoda</taxon>
        <taxon>Insecta</taxon>
        <taxon>Pterygota</taxon>
        <taxon>Neoptera</taxon>
        <taxon>Endopterygota</taxon>
        <taxon>Hymenoptera</taxon>
        <taxon>Apocrita</taxon>
        <taxon>Aculeata</taxon>
        <taxon>Apoidea</taxon>
        <taxon>Anthophila</taxon>
        <taxon>Apidae</taxon>
        <taxon>Lepidotrigona</taxon>
    </lineage>
</organism>
<evidence type="ECO:0000313" key="22">
    <source>
        <dbReference type="EMBL" id="QHD26489.1"/>
    </source>
</evidence>
<keyword evidence="16 19" id="KW-0472">Membrane</keyword>
<dbReference type="GO" id="GO:0005743">
    <property type="term" value="C:mitochondrial inner membrane"/>
    <property type="evidence" value="ECO:0007669"/>
    <property type="project" value="UniProtKB-SubCell"/>
</dbReference>
<dbReference type="GO" id="GO:0006122">
    <property type="term" value="P:mitochondrial electron transport, ubiquinol to cytochrome c"/>
    <property type="evidence" value="ECO:0007669"/>
    <property type="project" value="TreeGrafter"/>
</dbReference>
<keyword evidence="6 18" id="KW-0349">Heme</keyword>
<evidence type="ECO:0000256" key="18">
    <source>
        <dbReference type="PIRSR" id="PIRSR038885-2"/>
    </source>
</evidence>
<evidence type="ECO:0000256" key="12">
    <source>
        <dbReference type="ARBA" id="ARBA00022989"/>
    </source>
</evidence>
<evidence type="ECO:0000256" key="6">
    <source>
        <dbReference type="ARBA" id="ARBA00022617"/>
    </source>
</evidence>
<dbReference type="InterPro" id="IPR048260">
    <property type="entry name" value="Cytochrome_b_C_euk/bac"/>
</dbReference>
<keyword evidence="15 19" id="KW-0496">Mitochondrion</keyword>
<dbReference type="GO" id="GO:0008121">
    <property type="term" value="F:quinol-cytochrome-c reductase activity"/>
    <property type="evidence" value="ECO:0007669"/>
    <property type="project" value="InterPro"/>
</dbReference>
<accession>A0A6B9MNY3</accession>
<dbReference type="InterPro" id="IPR005798">
    <property type="entry name" value="Cyt_b/b6_C"/>
</dbReference>
<dbReference type="EMBL" id="MN737481">
    <property type="protein sequence ID" value="QHD26489.1"/>
    <property type="molecule type" value="Genomic_DNA"/>
</dbReference>
<evidence type="ECO:0000256" key="14">
    <source>
        <dbReference type="ARBA" id="ARBA00023075"/>
    </source>
</evidence>
<keyword evidence="7 19" id="KW-0679">Respiratory chain</keyword>
<gene>
    <name evidence="22" type="primary">CYTB</name>
</gene>
<dbReference type="GO" id="GO:0016491">
    <property type="term" value="F:oxidoreductase activity"/>
    <property type="evidence" value="ECO:0007669"/>
    <property type="project" value="UniProtKB-UniRule"/>
</dbReference>
<evidence type="ECO:0000256" key="11">
    <source>
        <dbReference type="ARBA" id="ARBA00022982"/>
    </source>
</evidence>
<comment type="similarity">
    <text evidence="19">Belongs to the cytochrome b family.</text>
</comment>
<protein>
    <recommendedName>
        <fullName evidence="4 19">Cytochrome b</fullName>
    </recommendedName>
</protein>
<evidence type="ECO:0000256" key="17">
    <source>
        <dbReference type="PIRSR" id="PIRSR038885-1"/>
    </source>
</evidence>
<feature type="binding site" description="axial binding residue" evidence="18">
    <location>
        <position position="198"/>
    </location>
    <ligand>
        <name>heme b</name>
        <dbReference type="ChEBI" id="CHEBI:60344"/>
        <label>b566</label>
    </ligand>
    <ligandPart>
        <name>Fe</name>
        <dbReference type="ChEBI" id="CHEBI:18248"/>
    </ligandPart>
</feature>
<dbReference type="PIRSF" id="PIRSF038885">
    <property type="entry name" value="COB"/>
    <property type="match status" value="1"/>
</dbReference>
<feature type="transmembrane region" description="Helical" evidence="19">
    <location>
        <begin position="7"/>
        <end position="25"/>
    </location>
</feature>
<keyword evidence="14" id="KW-0830">Ubiquinone</keyword>
<feature type="transmembrane region" description="Helical" evidence="19">
    <location>
        <begin position="222"/>
        <end position="244"/>
    </location>
</feature>
<evidence type="ECO:0000256" key="4">
    <source>
        <dbReference type="ARBA" id="ARBA00013531"/>
    </source>
</evidence>
<evidence type="ECO:0000256" key="13">
    <source>
        <dbReference type="ARBA" id="ARBA00023004"/>
    </source>
</evidence>
<comment type="cofactor">
    <cofactor evidence="19">
        <name>heme b</name>
        <dbReference type="ChEBI" id="CHEBI:60344"/>
    </cofactor>
    <text evidence="19">Binds 2 heme groups non-covalently.</text>
</comment>
<evidence type="ECO:0000256" key="2">
    <source>
        <dbReference type="ARBA" id="ARBA00004448"/>
    </source>
</evidence>
<evidence type="ECO:0000256" key="3">
    <source>
        <dbReference type="ARBA" id="ARBA00011649"/>
    </source>
</evidence>
<feature type="binding site" description="axial binding residue" evidence="18">
    <location>
        <position position="184"/>
    </location>
    <ligand>
        <name>heme b</name>
        <dbReference type="ChEBI" id="CHEBI:60344"/>
        <label>b562</label>
    </ligand>
    <ligandPart>
        <name>Fe</name>
        <dbReference type="ChEBI" id="CHEBI:18248"/>
    </ligandPart>
</feature>
<feature type="binding site" evidence="17">
    <location>
        <position position="203"/>
    </location>
    <ligand>
        <name>a ubiquinone</name>
        <dbReference type="ChEBI" id="CHEBI:16389"/>
    </ligand>
</feature>
<feature type="transmembrane region" description="Helical" evidence="19">
    <location>
        <begin position="142"/>
        <end position="163"/>
    </location>
</feature>
<keyword evidence="10" id="KW-0999">Mitochondrion inner membrane</keyword>
<feature type="transmembrane region" description="Helical" evidence="19">
    <location>
        <begin position="354"/>
        <end position="374"/>
    </location>
</feature>
<dbReference type="Pfam" id="PF00033">
    <property type="entry name" value="Cytochrome_B"/>
    <property type="match status" value="1"/>
</dbReference>
<evidence type="ECO:0000256" key="5">
    <source>
        <dbReference type="ARBA" id="ARBA00022448"/>
    </source>
</evidence>
<dbReference type="AlphaFoldDB" id="A0A6B9MNY3"/>
<dbReference type="InterPro" id="IPR036150">
    <property type="entry name" value="Cyt_b/b6_C_sf"/>
</dbReference>
<dbReference type="PROSITE" id="PS51002">
    <property type="entry name" value="CYTB_NTER"/>
    <property type="match status" value="1"/>
</dbReference>
<sequence>MKKFKNYMIHSNILEIPMSFIYLPTPMNINYMWNFGSMLGVFLMIQVVSGMFLSMHYCPDVDKAFMSVSYIMKDVKSGWIFRLVHMNGASFYFMFMYMHILRNLYYYSFKMNMAWMVGSTIMFMSMATAFLGYVLPWGQMSFWGAMVITNLLSAIPYVGQLVVEWVWGGFSINNSTLNRFYSLHFVLPLIILAMVFLHLMVLHITGSSNPIVSKMGIYKVVFYPYFFIKDSVTIILVLVIFMVVNLQMPYVMGDPDNFKMANPMVTPSHIKPEWYFLFAYSILRSIPNKLGGVIMLFMSIFMLFMIPMMNVNNMKCLKFYPMNKYLYWMFVNTFIMLTWIGGKPIEYPYTTLNIIFTFMYFFYFLFSFLMNNIFDKIMDYNKI</sequence>
<dbReference type="InterPro" id="IPR048259">
    <property type="entry name" value="Cytochrome_b_N_euk/bac"/>
</dbReference>
<keyword evidence="5 19" id="KW-0813">Transport</keyword>
<keyword evidence="11 19" id="KW-0249">Electron transport</keyword>
<dbReference type="PANTHER" id="PTHR19271">
    <property type="entry name" value="CYTOCHROME B"/>
    <property type="match status" value="1"/>
</dbReference>
<dbReference type="Pfam" id="PF00032">
    <property type="entry name" value="Cytochrom_B_C"/>
    <property type="match status" value="1"/>
</dbReference>
<comment type="cofactor">
    <cofactor evidence="18">
        <name>heme</name>
        <dbReference type="ChEBI" id="CHEBI:30413"/>
    </cofactor>
    <text evidence="18">Binds 2 heme groups non-covalently.</text>
</comment>
<dbReference type="InterPro" id="IPR016174">
    <property type="entry name" value="Di-haem_cyt_TM"/>
</dbReference>
<evidence type="ECO:0000256" key="19">
    <source>
        <dbReference type="RuleBase" id="RU362117"/>
    </source>
</evidence>
<evidence type="ECO:0000256" key="7">
    <source>
        <dbReference type="ARBA" id="ARBA00022660"/>
    </source>
</evidence>
<dbReference type="CDD" id="cd00284">
    <property type="entry name" value="Cytochrome_b_N"/>
    <property type="match status" value="1"/>
</dbReference>
<dbReference type="PROSITE" id="PS51003">
    <property type="entry name" value="CYTB_CTER"/>
    <property type="match status" value="1"/>
</dbReference>
<comment type="subunit">
    <text evidence="3">The main subunits of complex b-c1 are: cytochrome b, cytochrome c1 and the Rieske protein.</text>
</comment>
<feature type="transmembrane region" description="Helical" evidence="19">
    <location>
        <begin position="79"/>
        <end position="101"/>
    </location>
</feature>
<dbReference type="InterPro" id="IPR027387">
    <property type="entry name" value="Cytb/b6-like_sf"/>
</dbReference>
<evidence type="ECO:0000256" key="8">
    <source>
        <dbReference type="ARBA" id="ARBA00022692"/>
    </source>
</evidence>
<dbReference type="Gene3D" id="1.20.810.10">
    <property type="entry name" value="Cytochrome Bc1 Complex, Chain C"/>
    <property type="match status" value="1"/>
</dbReference>
<feature type="domain" description="Cytochrome b/b6 N-terminal region profile" evidence="20">
    <location>
        <begin position="1"/>
        <end position="211"/>
    </location>
</feature>
<keyword evidence="8 19" id="KW-0812">Transmembrane</keyword>
<dbReference type="PANTHER" id="PTHR19271:SF16">
    <property type="entry name" value="CYTOCHROME B"/>
    <property type="match status" value="1"/>
</dbReference>
<evidence type="ECO:0000256" key="16">
    <source>
        <dbReference type="ARBA" id="ARBA00023136"/>
    </source>
</evidence>
<feature type="transmembrane region" description="Helical" evidence="19">
    <location>
        <begin position="325"/>
        <end position="342"/>
    </location>
</feature>
<dbReference type="SUPFAM" id="SSF81648">
    <property type="entry name" value="a domain/subunit of cytochrome bc1 complex (Ubiquinol-cytochrome c reductase)"/>
    <property type="match status" value="1"/>
</dbReference>
<evidence type="ECO:0000256" key="9">
    <source>
        <dbReference type="ARBA" id="ARBA00022723"/>
    </source>
</evidence>
<feature type="binding site" description="axial binding residue" evidence="18">
    <location>
        <position position="99"/>
    </location>
    <ligand>
        <name>heme b</name>
        <dbReference type="ChEBI" id="CHEBI:60344"/>
        <label>b566</label>
    </ligand>
    <ligandPart>
        <name>Fe</name>
        <dbReference type="ChEBI" id="CHEBI:18248"/>
    </ligandPart>
</feature>
<geneLocation type="mitochondrion" evidence="22"/>
<proteinExistence type="inferred from homology"/>
<feature type="binding site" description="axial binding residue" evidence="18">
    <location>
        <position position="85"/>
    </location>
    <ligand>
        <name>heme b</name>
        <dbReference type="ChEBI" id="CHEBI:60344"/>
        <label>b562</label>
    </ligand>
    <ligandPart>
        <name>Fe</name>
        <dbReference type="ChEBI" id="CHEBI:18248"/>
    </ligandPart>
</feature>
<comment type="subcellular location">
    <subcellularLocation>
        <location evidence="2">Mitochondrion inner membrane</location>
        <topology evidence="2">Multi-pass membrane protein</topology>
    </subcellularLocation>
</comment>